<keyword evidence="7 14" id="KW-0547">Nucleotide-binding</keyword>
<evidence type="ECO:0000256" key="7">
    <source>
        <dbReference type="ARBA" id="ARBA00022741"/>
    </source>
</evidence>
<evidence type="ECO:0000256" key="10">
    <source>
        <dbReference type="ARBA" id="ARBA00022842"/>
    </source>
</evidence>
<dbReference type="Gene3D" id="3.30.470.30">
    <property type="entry name" value="DNA ligase/mRNA capping enzyme"/>
    <property type="match status" value="1"/>
</dbReference>
<comment type="cofactor">
    <cofactor evidence="14">
        <name>Mg(2+)</name>
        <dbReference type="ChEBI" id="CHEBI:18420"/>
    </cofactor>
</comment>
<dbReference type="SUPFAM" id="SSF117018">
    <property type="entry name" value="ATP-dependent DNA ligase DNA-binding domain"/>
    <property type="match status" value="1"/>
</dbReference>
<keyword evidence="18" id="KW-1185">Reference proteome</keyword>
<feature type="active site" description="N6-AMP-lysine intermediate" evidence="14">
    <location>
        <position position="246"/>
    </location>
</feature>
<dbReference type="InterPro" id="IPR012308">
    <property type="entry name" value="DNA_ligase_ATP-dep_N"/>
</dbReference>
<protein>
    <recommendedName>
        <fullName evidence="2 14">DNA ligase</fullName>
        <ecNumber evidence="14">6.5.1.1</ecNumber>
    </recommendedName>
    <alternativeName>
        <fullName evidence="14">Polydeoxyribonucleotide synthase [ATP]</fullName>
    </alternativeName>
</protein>
<dbReference type="InterPro" id="IPR022865">
    <property type="entry name" value="DNA_ligae_ATP-dep_bac/arc"/>
</dbReference>
<evidence type="ECO:0000256" key="11">
    <source>
        <dbReference type="ARBA" id="ARBA00023172"/>
    </source>
</evidence>
<dbReference type="SUPFAM" id="SSF50249">
    <property type="entry name" value="Nucleic acid-binding proteins"/>
    <property type="match status" value="1"/>
</dbReference>
<keyword evidence="9 14" id="KW-0067">ATP-binding</keyword>
<proteinExistence type="inferred from homology"/>
<dbReference type="RefSeq" id="WP_268923712.1">
    <property type="nucleotide sequence ID" value="NZ_JAPTGC010000021.1"/>
</dbReference>
<dbReference type="InterPro" id="IPR012340">
    <property type="entry name" value="NA-bd_OB-fold"/>
</dbReference>
<dbReference type="NCBIfam" id="TIGR00574">
    <property type="entry name" value="dnl1"/>
    <property type="match status" value="1"/>
</dbReference>
<evidence type="ECO:0000256" key="8">
    <source>
        <dbReference type="ARBA" id="ARBA00022763"/>
    </source>
</evidence>
<comment type="catalytic activity">
    <reaction evidence="14">
        <text>ATP + (deoxyribonucleotide)n-3'-hydroxyl + 5'-phospho-(deoxyribonucleotide)m = (deoxyribonucleotide)n+m + AMP + diphosphate.</text>
        <dbReference type="EC" id="6.5.1.1"/>
    </reaction>
</comment>
<dbReference type="HAMAP" id="MF_00407">
    <property type="entry name" value="DNA_ligase"/>
    <property type="match status" value="1"/>
</dbReference>
<dbReference type="InterPro" id="IPR012310">
    <property type="entry name" value="DNA_ligase_ATP-dep_cent"/>
</dbReference>
<evidence type="ECO:0000256" key="4">
    <source>
        <dbReference type="ARBA" id="ARBA00022618"/>
    </source>
</evidence>
<dbReference type="InterPro" id="IPR012309">
    <property type="entry name" value="DNA_ligase_ATP-dep_C"/>
</dbReference>
<keyword evidence="6 14" id="KW-0479">Metal-binding</keyword>
<dbReference type="PANTHER" id="PTHR45674">
    <property type="entry name" value="DNA LIGASE 1/3 FAMILY MEMBER"/>
    <property type="match status" value="1"/>
</dbReference>
<dbReference type="SUPFAM" id="SSF56091">
    <property type="entry name" value="DNA ligase/mRNA capping enzyme, catalytic domain"/>
    <property type="match status" value="1"/>
</dbReference>
<keyword evidence="12 14" id="KW-0234">DNA repair</keyword>
<keyword evidence="13 14" id="KW-0131">Cell cycle</keyword>
<dbReference type="InterPro" id="IPR036599">
    <property type="entry name" value="DNA_ligase_N_sf"/>
</dbReference>
<gene>
    <name evidence="14" type="primary">lig</name>
    <name evidence="17" type="ORF">O0S09_09325</name>
</gene>
<comment type="function">
    <text evidence="14">DNA ligase that seals nicks in double-stranded DNA during DNA replication, DNA recombination and DNA repair.</text>
</comment>
<dbReference type="PANTHER" id="PTHR45674:SF7">
    <property type="entry name" value="DNA LIGASE"/>
    <property type="match status" value="1"/>
</dbReference>
<name>A0ABT4IPH3_9EURY</name>
<accession>A0ABT4IPH3</accession>
<evidence type="ECO:0000256" key="2">
    <source>
        <dbReference type="ARBA" id="ARBA00013308"/>
    </source>
</evidence>
<evidence type="ECO:0000256" key="6">
    <source>
        <dbReference type="ARBA" id="ARBA00022723"/>
    </source>
</evidence>
<dbReference type="PROSITE" id="PS50160">
    <property type="entry name" value="DNA_LIGASE_A3"/>
    <property type="match status" value="1"/>
</dbReference>
<feature type="binding site" evidence="14">
    <location>
        <position position="244"/>
    </location>
    <ligand>
        <name>ATP</name>
        <dbReference type="ChEBI" id="CHEBI:30616"/>
    </ligand>
</feature>
<evidence type="ECO:0000256" key="3">
    <source>
        <dbReference type="ARBA" id="ARBA00022598"/>
    </source>
</evidence>
<dbReference type="Pfam" id="PF04675">
    <property type="entry name" value="DNA_ligase_A_N"/>
    <property type="match status" value="1"/>
</dbReference>
<dbReference type="GO" id="GO:0003910">
    <property type="term" value="F:DNA ligase (ATP) activity"/>
    <property type="evidence" value="ECO:0007669"/>
    <property type="project" value="UniProtKB-EC"/>
</dbReference>
<evidence type="ECO:0000313" key="18">
    <source>
        <dbReference type="Proteomes" id="UP001141336"/>
    </source>
</evidence>
<dbReference type="EMBL" id="JAPTGC010000021">
    <property type="protein sequence ID" value="MCZ0863446.1"/>
    <property type="molecule type" value="Genomic_DNA"/>
</dbReference>
<keyword evidence="5 14" id="KW-0235">DNA replication</keyword>
<dbReference type="EC" id="6.5.1.1" evidence="14"/>
<feature type="binding site" evidence="14">
    <location>
        <position position="295"/>
    </location>
    <ligand>
        <name>ATP</name>
        <dbReference type="ChEBI" id="CHEBI:30616"/>
    </ligand>
</feature>
<keyword evidence="3 14" id="KW-0436">Ligase</keyword>
<evidence type="ECO:0000256" key="5">
    <source>
        <dbReference type="ARBA" id="ARBA00022705"/>
    </source>
</evidence>
<evidence type="ECO:0000256" key="12">
    <source>
        <dbReference type="ARBA" id="ARBA00023204"/>
    </source>
</evidence>
<reference evidence="17" key="1">
    <citation type="submission" date="2022-12" db="EMBL/GenBank/DDBJ databases">
        <title>Isolation and characterisation of novel Methanocorpusculum spp. from native Australian herbivores indicates the genus is ancestrally host-associated.</title>
        <authorList>
            <person name="Volmer J.G."/>
            <person name="Soo R.M."/>
            <person name="Evans P.N."/>
            <person name="Hoedt E.C."/>
            <person name="Astorga Alsina A.L."/>
            <person name="Woodcroft B.J."/>
            <person name="Tyson G.W."/>
            <person name="Hugenholtz P."/>
            <person name="Morrison M."/>
        </authorList>
    </citation>
    <scope>NUCLEOTIDE SEQUENCE</scope>
    <source>
        <strain evidence="17">CW153</strain>
    </source>
</reference>
<organism evidence="17 18">
    <name type="scientific">Methanocorpusculum vombati</name>
    <dbReference type="NCBI Taxonomy" id="3002864"/>
    <lineage>
        <taxon>Archaea</taxon>
        <taxon>Methanobacteriati</taxon>
        <taxon>Methanobacteriota</taxon>
        <taxon>Stenosarchaea group</taxon>
        <taxon>Methanomicrobia</taxon>
        <taxon>Methanomicrobiales</taxon>
        <taxon>Methanocorpusculaceae</taxon>
        <taxon>Methanocorpusculum</taxon>
    </lineage>
</organism>
<keyword evidence="11 14" id="KW-0233">DNA recombination</keyword>
<feature type="domain" description="ATP-dependent DNA ligase family profile" evidence="16">
    <location>
        <begin position="333"/>
        <end position="446"/>
    </location>
</feature>
<dbReference type="InterPro" id="IPR000977">
    <property type="entry name" value="DNA_ligase_ATP-dep"/>
</dbReference>
<feature type="binding site" evidence="14">
    <location>
        <position position="411"/>
    </location>
    <ligand>
        <name>ATP</name>
        <dbReference type="ChEBI" id="CHEBI:30616"/>
    </ligand>
</feature>
<dbReference type="Gene3D" id="2.40.50.140">
    <property type="entry name" value="Nucleic acid-binding proteins"/>
    <property type="match status" value="1"/>
</dbReference>
<keyword evidence="8 14" id="KW-0227">DNA damage</keyword>
<comment type="similarity">
    <text evidence="1 14 15">Belongs to the ATP-dependent DNA ligase family.</text>
</comment>
<evidence type="ECO:0000256" key="9">
    <source>
        <dbReference type="ARBA" id="ARBA00022840"/>
    </source>
</evidence>
<sequence length="552" mass="61804">MLFREFAELCDRLETISSRLAMIDVLSGVFPSLSEEELPVFVRFMRGKIFPDWSSEKLGFGPGLLYEALAYVIGKKRQVVISAINSSGDTGRVVEDLLEKREQTMFFSEDLELLEVHARFLQMAKTSGRKSQQERMRSAQYLLSNASPLEGRYLSRLMLEEMRIGIGEGVVREAVAKGFAVPVEIVEHAHQALNDLGEVALLAKTDPAALAKVHITPFRPVKMMLAQAGSIAGMVEAHGFLAAENKYDGSRFQFHKAGGRTAIYSRRLEEMTASLPDVVALLSAATDHDVIIDGEVIAMQNGKPMPFQTVLRRIRRKHGVTDAADAIHMQPRVFDILVCDGETLIDRPFSERRKILERVMKDFVAPQMVSDSPEEIESYYHAALDDGNEGIMLKVLDSPYLPGNRGKLWIKIKPEVDTIDLVVTGAEWGEGKRAKMFGSFLLACQDENGDLLELSRVATGIDDAMLAELYELFKDKIIAEHGKTVVFEPDVVFEVGYAELQKSTTYAAGYALRFPRFVRLRDDKDPSEVETIDSLFRRYNMQNKAGINEPGR</sequence>
<evidence type="ECO:0000256" key="13">
    <source>
        <dbReference type="ARBA" id="ARBA00023306"/>
    </source>
</evidence>
<dbReference type="InterPro" id="IPR050191">
    <property type="entry name" value="ATP-dep_DNA_ligase"/>
</dbReference>
<evidence type="ECO:0000256" key="14">
    <source>
        <dbReference type="HAMAP-Rule" id="MF_00407"/>
    </source>
</evidence>
<evidence type="ECO:0000256" key="1">
    <source>
        <dbReference type="ARBA" id="ARBA00007572"/>
    </source>
</evidence>
<feature type="binding site" evidence="14">
    <location>
        <position position="251"/>
    </location>
    <ligand>
        <name>ATP</name>
        <dbReference type="ChEBI" id="CHEBI:30616"/>
    </ligand>
</feature>
<comment type="caution">
    <text evidence="17">The sequence shown here is derived from an EMBL/GenBank/DDBJ whole genome shotgun (WGS) entry which is preliminary data.</text>
</comment>
<feature type="binding site" evidence="14">
    <location>
        <position position="334"/>
    </location>
    <ligand>
        <name>ATP</name>
        <dbReference type="ChEBI" id="CHEBI:30616"/>
    </ligand>
</feature>
<keyword evidence="4 14" id="KW-0132">Cell division</keyword>
<dbReference type="Pfam" id="PF04679">
    <property type="entry name" value="DNA_ligase_A_C"/>
    <property type="match status" value="1"/>
</dbReference>
<dbReference type="Gene3D" id="1.10.3260.10">
    <property type="entry name" value="DNA ligase, ATP-dependent, N-terminal domain"/>
    <property type="match status" value="1"/>
</dbReference>
<keyword evidence="10 14" id="KW-0460">Magnesium</keyword>
<evidence type="ECO:0000259" key="16">
    <source>
        <dbReference type="PROSITE" id="PS50160"/>
    </source>
</evidence>
<feature type="binding site" evidence="14">
    <location>
        <position position="266"/>
    </location>
    <ligand>
        <name>ATP</name>
        <dbReference type="ChEBI" id="CHEBI:30616"/>
    </ligand>
</feature>
<evidence type="ECO:0000313" key="17">
    <source>
        <dbReference type="EMBL" id="MCZ0863446.1"/>
    </source>
</evidence>
<dbReference type="Proteomes" id="UP001141336">
    <property type="component" value="Unassembled WGS sequence"/>
</dbReference>
<feature type="binding site" evidence="14">
    <location>
        <position position="405"/>
    </location>
    <ligand>
        <name>ATP</name>
        <dbReference type="ChEBI" id="CHEBI:30616"/>
    </ligand>
</feature>
<dbReference type="CDD" id="cd07901">
    <property type="entry name" value="Adenylation_DNA_ligase_Arch_LigB"/>
    <property type="match status" value="1"/>
</dbReference>
<dbReference type="CDD" id="cd07972">
    <property type="entry name" value="OBF_DNA_ligase_Arch_LigB"/>
    <property type="match status" value="1"/>
</dbReference>
<dbReference type="Pfam" id="PF01068">
    <property type="entry name" value="DNA_ligase_A_M"/>
    <property type="match status" value="1"/>
</dbReference>
<evidence type="ECO:0000256" key="15">
    <source>
        <dbReference type="RuleBase" id="RU004196"/>
    </source>
</evidence>